<gene>
    <name evidence="1" type="ORF">KNN_07092</name>
</gene>
<geneLocation type="plasmid" evidence="2">
    <name>pKK4 DNA</name>
</geneLocation>
<evidence type="ECO:0000313" key="2">
    <source>
        <dbReference type="Proteomes" id="UP000055316"/>
    </source>
</evidence>
<keyword evidence="1" id="KW-0808">Transferase</keyword>
<dbReference type="GO" id="GO:0016301">
    <property type="term" value="F:kinase activity"/>
    <property type="evidence" value="ECO:0007669"/>
    <property type="project" value="UniProtKB-KW"/>
</dbReference>
<name>A0A9W4A1D1_BACTO</name>
<dbReference type="GO" id="GO:0016779">
    <property type="term" value="F:nucleotidyltransferase activity"/>
    <property type="evidence" value="ECO:0007669"/>
    <property type="project" value="UniProtKB-KW"/>
</dbReference>
<dbReference type="AlphaFoldDB" id="A0A9W4A1D1"/>
<dbReference type="EMBL" id="AP014868">
    <property type="protein sequence ID" value="BAR87825.1"/>
    <property type="molecule type" value="Genomic_DNA"/>
</dbReference>
<keyword evidence="1" id="KW-0614">Plasmid</keyword>
<dbReference type="Proteomes" id="UP000055316">
    <property type="component" value="Plasmid pKK4"/>
</dbReference>
<reference evidence="1 2" key="1">
    <citation type="submission" date="2015-05" db="EMBL/GenBank/DDBJ databases">
        <title>Whole genome sequence of Bacillus thuringiensis serovar tolworthi Pasteur Institute Standard strain.</title>
        <authorList>
            <person name="Kanda K."/>
            <person name="Nakashima K."/>
            <person name="Nagano Y."/>
        </authorList>
    </citation>
    <scope>NUCLEOTIDE SEQUENCE [LARGE SCALE GENOMIC DNA]</scope>
    <source>
        <strain evidence="1 2">Pasteur Institute Standard strain</strain>
        <plasmid evidence="2">pKK4 DNA</plasmid>
    </source>
</reference>
<evidence type="ECO:0000313" key="1">
    <source>
        <dbReference type="EMBL" id="BAR87825.1"/>
    </source>
</evidence>
<keyword evidence="1" id="KW-0548">Nucleotidyltransferase</keyword>
<protein>
    <submittedName>
        <fullName evidence="1">Adenosylcobinamide kinase/adenosylcobinamide-phosphate guanylyltransferase</fullName>
    </submittedName>
</protein>
<sequence>MYSIKSKGRNPLISLNKIYRKGNSIQINQTEESSLVTRLIFHKKKDRIYNIIYIIKKEIYDIVISYKQEIKFNSFKKDKK</sequence>
<accession>A0A9W4A1D1</accession>
<organism evidence="1 2">
    <name type="scientific">Bacillus thuringiensis subsp. tolworthi</name>
    <dbReference type="NCBI Taxonomy" id="1442"/>
    <lineage>
        <taxon>Bacteria</taxon>
        <taxon>Bacillati</taxon>
        <taxon>Bacillota</taxon>
        <taxon>Bacilli</taxon>
        <taxon>Bacillales</taxon>
        <taxon>Bacillaceae</taxon>
        <taxon>Bacillus</taxon>
        <taxon>Bacillus cereus group</taxon>
    </lineage>
</organism>
<keyword evidence="1" id="KW-0418">Kinase</keyword>
<proteinExistence type="predicted"/>